<feature type="signal peptide" evidence="1">
    <location>
        <begin position="1"/>
        <end position="24"/>
    </location>
</feature>
<accession>V4J944</accession>
<dbReference type="PATRIC" id="fig|1353533.3.peg.3993"/>
<dbReference type="AlphaFoldDB" id="V4J944"/>
<dbReference type="GeneID" id="29918162"/>
<name>V4J944_PSEL2</name>
<dbReference type="EMBL" id="AUSV01000092">
    <property type="protein sequence ID" value="ESP91752.1"/>
    <property type="molecule type" value="Genomic_DNA"/>
</dbReference>
<proteinExistence type="predicted"/>
<evidence type="ECO:0000313" key="2">
    <source>
        <dbReference type="EMBL" id="ESP91752.1"/>
    </source>
</evidence>
<keyword evidence="1" id="KW-0732">Signal</keyword>
<evidence type="ECO:0000256" key="1">
    <source>
        <dbReference type="SAM" id="SignalP"/>
    </source>
</evidence>
<dbReference type="RefSeq" id="WP_023400845.1">
    <property type="nucleotide sequence ID" value="NZ_AUSV01000092.1"/>
</dbReference>
<feature type="chain" id="PRO_5004719917" evidence="1">
    <location>
        <begin position="25"/>
        <end position="128"/>
    </location>
</feature>
<comment type="caution">
    <text evidence="2">The sequence shown here is derived from an EMBL/GenBank/DDBJ whole genome shotgun (WGS) entry which is preliminary data.</text>
</comment>
<protein>
    <submittedName>
        <fullName evidence="2">Uncharacterized protein</fullName>
    </submittedName>
</protein>
<sequence length="128" mass="13784">MKAINKFLGASVFALGMSANLASAAEVTISEQNYGSVTIDVAEVVVNHSQSGTFSMNVSANHLSITATDSNGRQFRCFMSNVVTYDEPDTLEKVVNIASAISEGDRVKIEMQRGALPQKCFVTKVLDF</sequence>
<reference evidence="2 3" key="1">
    <citation type="submission" date="2013-07" db="EMBL/GenBank/DDBJ databases">
        <title>Draft genome sequence of Pseudoalteromonas luteoviolacea 2ta16.</title>
        <authorList>
            <person name="Allen E.E."/>
            <person name="Azam F."/>
            <person name="Podell S."/>
        </authorList>
    </citation>
    <scope>NUCLEOTIDE SEQUENCE [LARGE SCALE GENOMIC DNA]</scope>
    <source>
        <strain evidence="2 3">2ta16</strain>
    </source>
</reference>
<dbReference type="Proteomes" id="UP000017820">
    <property type="component" value="Unassembled WGS sequence"/>
</dbReference>
<evidence type="ECO:0000313" key="3">
    <source>
        <dbReference type="Proteomes" id="UP000017820"/>
    </source>
</evidence>
<gene>
    <name evidence="2" type="ORF">PL2TA16_05393</name>
</gene>
<organism evidence="2 3">
    <name type="scientific">Pseudoalteromonas luteoviolacea (strain 2ta16)</name>
    <dbReference type="NCBI Taxonomy" id="1353533"/>
    <lineage>
        <taxon>Bacteria</taxon>
        <taxon>Pseudomonadati</taxon>
        <taxon>Pseudomonadota</taxon>
        <taxon>Gammaproteobacteria</taxon>
        <taxon>Alteromonadales</taxon>
        <taxon>Pseudoalteromonadaceae</taxon>
        <taxon>Pseudoalteromonas</taxon>
    </lineage>
</organism>